<dbReference type="InterPro" id="IPR013024">
    <property type="entry name" value="GGCT-like"/>
</dbReference>
<proteinExistence type="predicted"/>
<dbReference type="SUPFAM" id="SSF110857">
    <property type="entry name" value="Gamma-glutamyl cyclotransferase-like"/>
    <property type="match status" value="1"/>
</dbReference>
<dbReference type="RefSeq" id="WP_163895533.1">
    <property type="nucleotide sequence ID" value="NZ_JAAFYS010000004.1"/>
</dbReference>
<organism evidence="2 3">
    <name type="scientific">Pseudoroseicyclus tamaricis</name>
    <dbReference type="NCBI Taxonomy" id="2705421"/>
    <lineage>
        <taxon>Bacteria</taxon>
        <taxon>Pseudomonadati</taxon>
        <taxon>Pseudomonadota</taxon>
        <taxon>Alphaproteobacteria</taxon>
        <taxon>Rhodobacterales</taxon>
        <taxon>Paracoccaceae</taxon>
        <taxon>Pseudoroseicyclus</taxon>
    </lineage>
</organism>
<gene>
    <name evidence="2" type="ORF">GZA08_16105</name>
</gene>
<dbReference type="InterPro" id="IPR036568">
    <property type="entry name" value="GGCT-like_sf"/>
</dbReference>
<feature type="domain" description="Gamma-glutamylcyclotransferase AIG2-like" evidence="1">
    <location>
        <begin position="7"/>
        <end position="81"/>
    </location>
</feature>
<reference evidence="2 3" key="1">
    <citation type="submission" date="2020-02" db="EMBL/GenBank/DDBJ databases">
        <title>Pseudoroseicyclus tamarix, sp. nov., isolated from offshore sediment of a Tamarix chinensis forest.</title>
        <authorList>
            <person name="Gai Y."/>
        </authorList>
    </citation>
    <scope>NUCLEOTIDE SEQUENCE [LARGE SCALE GENOMIC DNA]</scope>
    <source>
        <strain evidence="2 3">CLL3-39</strain>
    </source>
</reference>
<protein>
    <submittedName>
        <fullName evidence="2">Gamma-glutamylcyclotransferase</fullName>
    </submittedName>
</protein>
<dbReference type="Proteomes" id="UP000474757">
    <property type="component" value="Unassembled WGS sequence"/>
</dbReference>
<dbReference type="EMBL" id="JAAGAB010000004">
    <property type="protein sequence ID" value="NDV02493.1"/>
    <property type="molecule type" value="Genomic_DNA"/>
</dbReference>
<dbReference type="Pfam" id="PF06094">
    <property type="entry name" value="GGACT"/>
    <property type="match status" value="1"/>
</dbReference>
<evidence type="ECO:0000313" key="2">
    <source>
        <dbReference type="EMBL" id="NDV02493.1"/>
    </source>
</evidence>
<keyword evidence="3" id="KW-1185">Reference proteome</keyword>
<comment type="caution">
    <text evidence="2">The sequence shown here is derived from an EMBL/GenBank/DDBJ whole genome shotgun (WGS) entry which is preliminary data.</text>
</comment>
<evidence type="ECO:0000313" key="3">
    <source>
        <dbReference type="Proteomes" id="UP000474757"/>
    </source>
</evidence>
<dbReference type="InterPro" id="IPR009288">
    <property type="entry name" value="AIG2-like_dom"/>
</dbReference>
<accession>A0A6B2JLQ3</accession>
<dbReference type="Gene3D" id="3.10.490.10">
    <property type="entry name" value="Gamma-glutamyl cyclotransferase-like"/>
    <property type="match status" value="1"/>
</dbReference>
<dbReference type="CDD" id="cd06661">
    <property type="entry name" value="GGCT_like"/>
    <property type="match status" value="1"/>
</dbReference>
<dbReference type="AlphaFoldDB" id="A0A6B2JLQ3"/>
<dbReference type="GO" id="GO:0016740">
    <property type="term" value="F:transferase activity"/>
    <property type="evidence" value="ECO:0007669"/>
    <property type="project" value="UniProtKB-KW"/>
</dbReference>
<sequence length="177" mass="19966">MSPVRRIFGYGSLVNRLTHRYAEAAPARLPGFRRHWQGTRLREVAYLSVTEGDGHILGLAATVPEAEWEALDAREGAYLRHEHAEGLTFYRVARDNASPPGEQQPILLSYLDVVVHGFREEFGEDGARHFFETTDGWDRPILDDRKAPIYPRAHEQSAELMALTDAFLREIGCPVPG</sequence>
<keyword evidence="2" id="KW-0808">Transferase</keyword>
<evidence type="ECO:0000259" key="1">
    <source>
        <dbReference type="Pfam" id="PF06094"/>
    </source>
</evidence>
<name>A0A6B2JLQ3_9RHOB</name>